<evidence type="ECO:0000256" key="6">
    <source>
        <dbReference type="ARBA" id="ARBA00022989"/>
    </source>
</evidence>
<name>A0A290Z0M0_9PSEU</name>
<feature type="transmembrane region" description="Helical" evidence="9">
    <location>
        <begin position="70"/>
        <end position="89"/>
    </location>
</feature>
<protein>
    <submittedName>
        <fullName evidence="11">MFS transporter</fullName>
    </submittedName>
</protein>
<keyword evidence="7 9" id="KW-0472">Membrane</keyword>
<feature type="region of interest" description="Disordered" evidence="8">
    <location>
        <begin position="386"/>
        <end position="434"/>
    </location>
</feature>
<feature type="transmembrane region" description="Helical" evidence="9">
    <location>
        <begin position="95"/>
        <end position="116"/>
    </location>
</feature>
<dbReference type="KEGG" id="apre:CNX65_03915"/>
<dbReference type="PANTHER" id="PTHR43271">
    <property type="entry name" value="BLL2771 PROTEIN"/>
    <property type="match status" value="1"/>
</dbReference>
<evidence type="ECO:0000259" key="10">
    <source>
        <dbReference type="PROSITE" id="PS50850"/>
    </source>
</evidence>
<evidence type="ECO:0000256" key="3">
    <source>
        <dbReference type="ARBA" id="ARBA00022448"/>
    </source>
</evidence>
<feature type="transmembrane region" description="Helical" evidence="9">
    <location>
        <begin position="123"/>
        <end position="146"/>
    </location>
</feature>
<dbReference type="GO" id="GO:0005886">
    <property type="term" value="C:plasma membrane"/>
    <property type="evidence" value="ECO:0007669"/>
    <property type="project" value="UniProtKB-SubCell"/>
</dbReference>
<dbReference type="InterPro" id="IPR036259">
    <property type="entry name" value="MFS_trans_sf"/>
</dbReference>
<gene>
    <name evidence="11" type="ORF">CNX65_03915</name>
</gene>
<comment type="subcellular location">
    <subcellularLocation>
        <location evidence="1">Cell membrane</location>
        <topology evidence="1">Multi-pass membrane protein</topology>
    </subcellularLocation>
</comment>
<feature type="transmembrane region" description="Helical" evidence="9">
    <location>
        <begin position="200"/>
        <end position="227"/>
    </location>
</feature>
<dbReference type="GO" id="GO:0022857">
    <property type="term" value="F:transmembrane transporter activity"/>
    <property type="evidence" value="ECO:0007669"/>
    <property type="project" value="InterPro"/>
</dbReference>
<evidence type="ECO:0000256" key="1">
    <source>
        <dbReference type="ARBA" id="ARBA00004651"/>
    </source>
</evidence>
<dbReference type="Proteomes" id="UP000218505">
    <property type="component" value="Chromosome"/>
</dbReference>
<dbReference type="InterPro" id="IPR011701">
    <property type="entry name" value="MFS"/>
</dbReference>
<proteinExistence type="inferred from homology"/>
<keyword evidence="3" id="KW-0813">Transport</keyword>
<organism evidence="11 12">
    <name type="scientific">Actinosynnema pretiosum</name>
    <dbReference type="NCBI Taxonomy" id="42197"/>
    <lineage>
        <taxon>Bacteria</taxon>
        <taxon>Bacillati</taxon>
        <taxon>Actinomycetota</taxon>
        <taxon>Actinomycetes</taxon>
        <taxon>Pseudonocardiales</taxon>
        <taxon>Pseudonocardiaceae</taxon>
        <taxon>Actinosynnema</taxon>
    </lineage>
</organism>
<feature type="domain" description="Major facilitator superfamily (MFS) profile" evidence="10">
    <location>
        <begin position="1"/>
        <end position="384"/>
    </location>
</feature>
<feature type="transmembrane region" description="Helical" evidence="9">
    <location>
        <begin position="239"/>
        <end position="260"/>
    </location>
</feature>
<dbReference type="PROSITE" id="PS00216">
    <property type="entry name" value="SUGAR_TRANSPORT_1"/>
    <property type="match status" value="1"/>
</dbReference>
<dbReference type="Gene3D" id="1.20.1250.20">
    <property type="entry name" value="MFS general substrate transporter like domains"/>
    <property type="match status" value="1"/>
</dbReference>
<feature type="transmembrane region" description="Helical" evidence="9">
    <location>
        <begin position="158"/>
        <end position="179"/>
    </location>
</feature>
<dbReference type="SUPFAM" id="SSF103473">
    <property type="entry name" value="MFS general substrate transporter"/>
    <property type="match status" value="1"/>
</dbReference>
<accession>A0A290Z0M0</accession>
<dbReference type="Pfam" id="PF07690">
    <property type="entry name" value="MFS_1"/>
    <property type="match status" value="1"/>
</dbReference>
<feature type="transmembrane region" description="Helical" evidence="9">
    <location>
        <begin position="294"/>
        <end position="317"/>
    </location>
</feature>
<keyword evidence="12" id="KW-1185">Reference proteome</keyword>
<feature type="transmembrane region" description="Helical" evidence="9">
    <location>
        <begin position="358"/>
        <end position="379"/>
    </location>
</feature>
<feature type="compositionally biased region" description="Low complexity" evidence="8">
    <location>
        <begin position="421"/>
        <end position="434"/>
    </location>
</feature>
<comment type="similarity">
    <text evidence="2">Belongs to the major facilitator superfamily.</text>
</comment>
<feature type="transmembrane region" description="Helical" evidence="9">
    <location>
        <begin position="37"/>
        <end position="58"/>
    </location>
</feature>
<keyword evidence="5 9" id="KW-0812">Transmembrane</keyword>
<reference evidence="11" key="1">
    <citation type="submission" date="2017-09" db="EMBL/GenBank/DDBJ databases">
        <title>Complete Genome Sequence of ansamitocin-producing Bacterium Actinosynnema pretiosum X47.</title>
        <authorList>
            <person name="Cao G."/>
            <person name="Zong G."/>
            <person name="Zhong C."/>
            <person name="Fu J."/>
        </authorList>
    </citation>
    <scope>NUCLEOTIDE SEQUENCE [LARGE SCALE GENOMIC DNA]</scope>
    <source>
        <strain evidence="11">X47</strain>
    </source>
</reference>
<evidence type="ECO:0000256" key="5">
    <source>
        <dbReference type="ARBA" id="ARBA00022692"/>
    </source>
</evidence>
<keyword evidence="6 9" id="KW-1133">Transmembrane helix</keyword>
<sequence length="434" mass="42791">MTRLTTATAATGFATFALLYAPQPVLPQLAAEFGLDPSGASFAIGAATGALALAVVPLATLSERLGRRRVIVWSLAVAAAVGLLLPLAPDYPVFLLLRVLQGLATAGVPAAAMAFLAEEVGALGVGAAIGALVAGNSAGGMVGRLVAGVGVDWLGWRAALALVGAFGVLCAVLVALFLPDGTTRRAPSTRSDVRAGLVSAVSDPVLLCLHAVGLLGTAAFISLFNAIPFRLAAPPLSLPARFAALVFLAYAAGGLCSALAGRLSDRVGRAAVAVGALGVAATGALLTLPDALPAVGAGLLLFTGGFFAAHATASAWVGARARAKGQASGVYLSAYYLGSSAGGALGATAYAAWGWPALTAAITCWLALAAAAIALAHLLTARATAQNSSGTTTPGSAAISTSPTRGNRFRPDSSPNVTDRASAGTSTTTAPGNT</sequence>
<feature type="transmembrane region" description="Helical" evidence="9">
    <location>
        <begin position="267"/>
        <end position="288"/>
    </location>
</feature>
<evidence type="ECO:0000313" key="11">
    <source>
        <dbReference type="EMBL" id="ATE52535.1"/>
    </source>
</evidence>
<evidence type="ECO:0000256" key="4">
    <source>
        <dbReference type="ARBA" id="ARBA00022475"/>
    </source>
</evidence>
<dbReference type="InterPro" id="IPR005829">
    <property type="entry name" value="Sugar_transporter_CS"/>
</dbReference>
<evidence type="ECO:0000313" key="12">
    <source>
        <dbReference type="Proteomes" id="UP000218505"/>
    </source>
</evidence>
<dbReference type="EMBL" id="CP023445">
    <property type="protein sequence ID" value="ATE52535.1"/>
    <property type="molecule type" value="Genomic_DNA"/>
</dbReference>
<feature type="compositionally biased region" description="Polar residues" evidence="8">
    <location>
        <begin position="386"/>
        <end position="405"/>
    </location>
</feature>
<evidence type="ECO:0000256" key="2">
    <source>
        <dbReference type="ARBA" id="ARBA00008335"/>
    </source>
</evidence>
<dbReference type="PROSITE" id="PS50850">
    <property type="entry name" value="MFS"/>
    <property type="match status" value="1"/>
</dbReference>
<evidence type="ECO:0000256" key="8">
    <source>
        <dbReference type="SAM" id="MobiDB-lite"/>
    </source>
</evidence>
<dbReference type="CDD" id="cd17324">
    <property type="entry name" value="MFS_NepI_like"/>
    <property type="match status" value="1"/>
</dbReference>
<feature type="transmembrane region" description="Helical" evidence="9">
    <location>
        <begin position="329"/>
        <end position="352"/>
    </location>
</feature>
<dbReference type="RefSeq" id="WP_096491538.1">
    <property type="nucleotide sequence ID" value="NZ_CP023445.1"/>
</dbReference>
<keyword evidence="4" id="KW-1003">Cell membrane</keyword>
<dbReference type="AlphaFoldDB" id="A0A290Z0M0"/>
<evidence type="ECO:0000256" key="9">
    <source>
        <dbReference type="SAM" id="Phobius"/>
    </source>
</evidence>
<evidence type="ECO:0000256" key="7">
    <source>
        <dbReference type="ARBA" id="ARBA00023136"/>
    </source>
</evidence>
<dbReference type="InterPro" id="IPR020846">
    <property type="entry name" value="MFS_dom"/>
</dbReference>
<dbReference type="PANTHER" id="PTHR43271:SF1">
    <property type="entry name" value="INNER MEMBRANE TRANSPORT PROTEIN YNFM"/>
    <property type="match status" value="1"/>
</dbReference>